<keyword evidence="2" id="KW-1185">Reference proteome</keyword>
<dbReference type="Proteomes" id="UP000267821">
    <property type="component" value="Unassembled WGS sequence"/>
</dbReference>
<dbReference type="AlphaFoldDB" id="A0A3N4LEH5"/>
<evidence type="ECO:0000313" key="1">
    <source>
        <dbReference type="EMBL" id="RPB19862.1"/>
    </source>
</evidence>
<name>A0A3N4LEH5_9PEZI</name>
<proteinExistence type="predicted"/>
<organism evidence="1 2">
    <name type="scientific">Terfezia boudieri ATCC MYA-4762</name>
    <dbReference type="NCBI Taxonomy" id="1051890"/>
    <lineage>
        <taxon>Eukaryota</taxon>
        <taxon>Fungi</taxon>
        <taxon>Dikarya</taxon>
        <taxon>Ascomycota</taxon>
        <taxon>Pezizomycotina</taxon>
        <taxon>Pezizomycetes</taxon>
        <taxon>Pezizales</taxon>
        <taxon>Pezizaceae</taxon>
        <taxon>Terfezia</taxon>
    </lineage>
</organism>
<sequence length="61" mass="7050">MDLWPRLNEVTVGTYQLNIIKKTPQKLLMITSIEKRITVNLPSNLGPPHPSPFFLHYSTPY</sequence>
<dbReference type="EMBL" id="ML121582">
    <property type="protein sequence ID" value="RPB19862.1"/>
    <property type="molecule type" value="Genomic_DNA"/>
</dbReference>
<reference evidence="1 2" key="1">
    <citation type="journal article" date="2018" name="Nat. Ecol. Evol.">
        <title>Pezizomycetes genomes reveal the molecular basis of ectomycorrhizal truffle lifestyle.</title>
        <authorList>
            <person name="Murat C."/>
            <person name="Payen T."/>
            <person name="Noel B."/>
            <person name="Kuo A."/>
            <person name="Morin E."/>
            <person name="Chen J."/>
            <person name="Kohler A."/>
            <person name="Krizsan K."/>
            <person name="Balestrini R."/>
            <person name="Da Silva C."/>
            <person name="Montanini B."/>
            <person name="Hainaut M."/>
            <person name="Levati E."/>
            <person name="Barry K.W."/>
            <person name="Belfiori B."/>
            <person name="Cichocki N."/>
            <person name="Clum A."/>
            <person name="Dockter R.B."/>
            <person name="Fauchery L."/>
            <person name="Guy J."/>
            <person name="Iotti M."/>
            <person name="Le Tacon F."/>
            <person name="Lindquist E.A."/>
            <person name="Lipzen A."/>
            <person name="Malagnac F."/>
            <person name="Mello A."/>
            <person name="Molinier V."/>
            <person name="Miyauchi S."/>
            <person name="Poulain J."/>
            <person name="Riccioni C."/>
            <person name="Rubini A."/>
            <person name="Sitrit Y."/>
            <person name="Splivallo R."/>
            <person name="Traeger S."/>
            <person name="Wang M."/>
            <person name="Zifcakova L."/>
            <person name="Wipf D."/>
            <person name="Zambonelli A."/>
            <person name="Paolocci F."/>
            <person name="Nowrousian M."/>
            <person name="Ottonello S."/>
            <person name="Baldrian P."/>
            <person name="Spatafora J.W."/>
            <person name="Henrissat B."/>
            <person name="Nagy L.G."/>
            <person name="Aury J.M."/>
            <person name="Wincker P."/>
            <person name="Grigoriev I.V."/>
            <person name="Bonfante P."/>
            <person name="Martin F.M."/>
        </authorList>
    </citation>
    <scope>NUCLEOTIDE SEQUENCE [LARGE SCALE GENOMIC DNA]</scope>
    <source>
        <strain evidence="1 2">ATCC MYA-4762</strain>
    </source>
</reference>
<accession>A0A3N4LEH5</accession>
<evidence type="ECO:0000313" key="2">
    <source>
        <dbReference type="Proteomes" id="UP000267821"/>
    </source>
</evidence>
<protein>
    <submittedName>
        <fullName evidence="1">Uncharacterized protein</fullName>
    </submittedName>
</protein>
<gene>
    <name evidence="1" type="ORF">L211DRAFT_587525</name>
</gene>
<dbReference type="InParanoid" id="A0A3N4LEH5"/>